<name>A0ABS8DAE9_9NEIS</name>
<dbReference type="PANTHER" id="PTHR30199">
    <property type="entry name" value="MFS FAMILY TRANSPORTER, PREDICTED SUBSTRATE BENZOATE"/>
    <property type="match status" value="1"/>
</dbReference>
<feature type="transmembrane region" description="Helical" evidence="1">
    <location>
        <begin position="167"/>
        <end position="186"/>
    </location>
</feature>
<gene>
    <name evidence="2" type="ORF">LIN78_15240</name>
</gene>
<evidence type="ECO:0000313" key="2">
    <source>
        <dbReference type="EMBL" id="MCB6184901.1"/>
    </source>
</evidence>
<dbReference type="NCBIfam" id="TIGR00843">
    <property type="entry name" value="benE"/>
    <property type="match status" value="1"/>
</dbReference>
<comment type="caution">
    <text evidence="2">The sequence shown here is derived from an EMBL/GenBank/DDBJ whole genome shotgun (WGS) entry which is preliminary data.</text>
</comment>
<reference evidence="2" key="1">
    <citation type="submission" date="2021-10" db="EMBL/GenBank/DDBJ databases">
        <title>The complete genome sequence of Leeia sp. TBRC 13508.</title>
        <authorList>
            <person name="Charoenyingcharoen P."/>
            <person name="Yukphan P."/>
        </authorList>
    </citation>
    <scope>NUCLEOTIDE SEQUENCE</scope>
    <source>
        <strain evidence="2">TBRC 13508</strain>
    </source>
</reference>
<feature type="transmembrane region" description="Helical" evidence="1">
    <location>
        <begin position="143"/>
        <end position="161"/>
    </location>
</feature>
<dbReference type="RefSeq" id="WP_227181719.1">
    <property type="nucleotide sequence ID" value="NZ_JAJBZT010000010.1"/>
</dbReference>
<dbReference type="PANTHER" id="PTHR30199:SF0">
    <property type="entry name" value="INNER MEMBRANE PROTEIN YDCO"/>
    <property type="match status" value="1"/>
</dbReference>
<feature type="transmembrane region" description="Helical" evidence="1">
    <location>
        <begin position="287"/>
        <end position="311"/>
    </location>
</feature>
<keyword evidence="1" id="KW-0812">Transmembrane</keyword>
<sequence length="395" mass="41119">MWKDVSLSAIVAGLIAVTISYAGPALIIFQAGNAAGLSQSVMASWIWAVSIGSGVAGLWLSYRYKAPVITAWSTPGAALLLSCLGQVSFPEVIGAYCFASFLILVLGMTGGFDKIISWIPKEIAAAMLAGILFRFASETMTALHDLPMLVVPMFLAFLVLRKLLPRYAILLVLCVGVIISAEMGLLHLGNVHLAVMQPVWTTPQFSLAGIIGIGLPLAMVTITGQFVPGIAVMQNAGYETAAKPMVSVTSLAALLLAPFGAHGINLAAITAAICTGRESHEDPKKRYIAGIVAGAFYIVVGMVGGALVALFAALPKALVITIAGLALLGALMNGLAVAMSNEQQRESALITFVVTASGVTLVGLGAPFWGLIAGMIAKWLLEGRGLSLVLAWKKS</sequence>
<keyword evidence="1" id="KW-0472">Membrane</keyword>
<accession>A0ABS8DAE9</accession>
<feature type="transmembrane region" description="Helical" evidence="1">
    <location>
        <begin position="207"/>
        <end position="231"/>
    </location>
</feature>
<feature type="transmembrane region" description="Helical" evidence="1">
    <location>
        <begin position="6"/>
        <end position="29"/>
    </location>
</feature>
<feature type="transmembrane region" description="Helical" evidence="1">
    <location>
        <begin position="349"/>
        <end position="377"/>
    </location>
</feature>
<protein>
    <submittedName>
        <fullName evidence="2">Benzoate/H(+) symporter BenE family transporter</fullName>
    </submittedName>
</protein>
<feature type="transmembrane region" description="Helical" evidence="1">
    <location>
        <begin position="41"/>
        <end position="60"/>
    </location>
</feature>
<organism evidence="2 3">
    <name type="scientific">Leeia speluncae</name>
    <dbReference type="NCBI Taxonomy" id="2884804"/>
    <lineage>
        <taxon>Bacteria</taxon>
        <taxon>Pseudomonadati</taxon>
        <taxon>Pseudomonadota</taxon>
        <taxon>Betaproteobacteria</taxon>
        <taxon>Neisseriales</taxon>
        <taxon>Leeiaceae</taxon>
        <taxon>Leeia</taxon>
    </lineage>
</organism>
<dbReference type="Pfam" id="PF03594">
    <property type="entry name" value="BenE"/>
    <property type="match status" value="1"/>
</dbReference>
<keyword evidence="3" id="KW-1185">Reference proteome</keyword>
<feature type="transmembrane region" description="Helical" evidence="1">
    <location>
        <begin position="317"/>
        <end position="337"/>
    </location>
</feature>
<proteinExistence type="predicted"/>
<dbReference type="EMBL" id="JAJBZT010000010">
    <property type="protein sequence ID" value="MCB6184901.1"/>
    <property type="molecule type" value="Genomic_DNA"/>
</dbReference>
<dbReference type="InterPro" id="IPR004711">
    <property type="entry name" value="Benzoate_Transporter"/>
</dbReference>
<keyword evidence="1" id="KW-1133">Transmembrane helix</keyword>
<evidence type="ECO:0000256" key="1">
    <source>
        <dbReference type="SAM" id="Phobius"/>
    </source>
</evidence>
<dbReference type="Proteomes" id="UP001165395">
    <property type="component" value="Unassembled WGS sequence"/>
</dbReference>
<feature type="transmembrane region" description="Helical" evidence="1">
    <location>
        <begin position="92"/>
        <end position="112"/>
    </location>
</feature>
<evidence type="ECO:0000313" key="3">
    <source>
        <dbReference type="Proteomes" id="UP001165395"/>
    </source>
</evidence>
<feature type="transmembrane region" description="Helical" evidence="1">
    <location>
        <begin position="251"/>
        <end position="275"/>
    </location>
</feature>